<reference evidence="8 9" key="1">
    <citation type="journal article" date="2011" name="J. Bacteriol.">
        <title>Genome sequence of the halotolerant marine bacterium Myxococcus fulvus HW-1.</title>
        <authorList>
            <person name="Li Z.F."/>
            <person name="Li X."/>
            <person name="Liu H."/>
            <person name="Liu X."/>
            <person name="Han K."/>
            <person name="Wu Z.H."/>
            <person name="Hu W."/>
            <person name="Li F.F."/>
            <person name="Li Y.Z."/>
        </authorList>
    </citation>
    <scope>NUCLEOTIDE SEQUENCE [LARGE SCALE GENOMIC DNA]</scope>
    <source>
        <strain evidence="9">ATCC BAA-855 / HW-1</strain>
    </source>
</reference>
<evidence type="ECO:0000313" key="9">
    <source>
        <dbReference type="Proteomes" id="UP000000488"/>
    </source>
</evidence>
<evidence type="ECO:0000256" key="4">
    <source>
        <dbReference type="ARBA" id="ARBA00022777"/>
    </source>
</evidence>
<dbReference type="Proteomes" id="UP000000488">
    <property type="component" value="Chromosome"/>
</dbReference>
<dbReference type="GO" id="GO:0005524">
    <property type="term" value="F:ATP binding"/>
    <property type="evidence" value="ECO:0007669"/>
    <property type="project" value="UniProtKB-KW"/>
</dbReference>
<dbReference type="PANTHER" id="PTHR43671">
    <property type="entry name" value="SERINE/THREONINE-PROTEIN KINASE NEK"/>
    <property type="match status" value="1"/>
</dbReference>
<dbReference type="EC" id="2.7.11.1" evidence="1"/>
<proteinExistence type="predicted"/>
<dbReference type="SUPFAM" id="SSF56112">
    <property type="entry name" value="Protein kinase-like (PK-like)"/>
    <property type="match status" value="1"/>
</dbReference>
<evidence type="ECO:0000256" key="6">
    <source>
        <dbReference type="SAM" id="MobiDB-lite"/>
    </source>
</evidence>
<dbReference type="HOGENOM" id="CLU_000288_147_0_7"/>
<evidence type="ECO:0000256" key="3">
    <source>
        <dbReference type="ARBA" id="ARBA00022741"/>
    </source>
</evidence>
<keyword evidence="3" id="KW-0547">Nucleotide-binding</keyword>
<sequence length="609" mass="63869">MTPDTTTEELPGGPRRPRVLFTVAGTVFEFVRKLEMRSTGELLMLAQRRYRNGLGGPVVVKRLRNPATFVERRRLVEEVDLTFRLNHPAIAKVLLLKLYRGAPHVVMEYVEGRSLDTVLNLAAMRRRPLSAEFAAHVTAEVAEALNHAHALTDEWSRPLNIVHRDVSPRNIRVGVHGEVKLTHFTVAASSLSGREVTSRELVKGDIAYASPEALRRRQVDARSDLFSLGLVLLELLTGRHPLMVDDVAPVLEPDPRDLQAQGPTWMPVKEVAARMAQVGPEQVERLAAGVPEPLRVIVQRALRQQPSERFQTGAEMAEALRAWLGTQGFHQGRRAIAREVEQAAVEATVRRNQAELLEGGLHPEGLTVEEAALAGEPSSETPLGEAAGSAVRLSQVAELTLEARITQTLEPAEDTRPAATAVEAGEPAADARAVATAADSGPATRPAATAADSGPATRPAATAADSGPATRPAATAADSGPATRPAATAADSGPATRPAATAADSGPATRPAATAADSGPATRPAATAAEAGLATRPAATAAEPEHERHPAGPPSEAGALPDASEARVTPVVAEARPDAQPAAETAPSDDASPSTSAPPESSGTAPEKP</sequence>
<dbReference type="AlphaFoldDB" id="F8CJK6"/>
<dbReference type="STRING" id="483219.LILAB_09550"/>
<dbReference type="eggNOG" id="COG0515">
    <property type="taxonomic scope" value="Bacteria"/>
</dbReference>
<dbReference type="InterPro" id="IPR050660">
    <property type="entry name" value="NEK_Ser/Thr_kinase"/>
</dbReference>
<accession>F8CJK6</accession>
<evidence type="ECO:0000313" key="8">
    <source>
        <dbReference type="EMBL" id="AEI63821.1"/>
    </source>
</evidence>
<dbReference type="KEGG" id="mfu:LILAB_09550"/>
<evidence type="ECO:0000256" key="2">
    <source>
        <dbReference type="ARBA" id="ARBA00022679"/>
    </source>
</evidence>
<feature type="compositionally biased region" description="Low complexity" evidence="6">
    <location>
        <begin position="586"/>
        <end position="609"/>
    </location>
</feature>
<evidence type="ECO:0000256" key="1">
    <source>
        <dbReference type="ARBA" id="ARBA00012513"/>
    </source>
</evidence>
<feature type="region of interest" description="Disordered" evidence="6">
    <location>
        <begin position="406"/>
        <end position="609"/>
    </location>
</feature>
<dbReference type="InterPro" id="IPR011009">
    <property type="entry name" value="Kinase-like_dom_sf"/>
</dbReference>
<keyword evidence="8" id="KW-0723">Serine/threonine-protein kinase</keyword>
<feature type="compositionally biased region" description="Low complexity" evidence="6">
    <location>
        <begin position="417"/>
        <end position="438"/>
    </location>
</feature>
<dbReference type="Pfam" id="PF00069">
    <property type="entry name" value="Pkinase"/>
    <property type="match status" value="1"/>
</dbReference>
<feature type="compositionally biased region" description="Low complexity" evidence="6">
    <location>
        <begin position="519"/>
        <end position="542"/>
    </location>
</feature>
<dbReference type="Gene3D" id="3.30.200.20">
    <property type="entry name" value="Phosphorylase Kinase, domain 1"/>
    <property type="match status" value="1"/>
</dbReference>
<gene>
    <name evidence="8" type="ordered locus">LILAB_09550</name>
</gene>
<dbReference type="GO" id="GO:0004674">
    <property type="term" value="F:protein serine/threonine kinase activity"/>
    <property type="evidence" value="ECO:0007669"/>
    <property type="project" value="UniProtKB-KW"/>
</dbReference>
<dbReference type="InterPro" id="IPR000719">
    <property type="entry name" value="Prot_kinase_dom"/>
</dbReference>
<keyword evidence="2" id="KW-0808">Transferase</keyword>
<dbReference type="Gene3D" id="1.10.510.10">
    <property type="entry name" value="Transferase(Phosphotransferase) domain 1"/>
    <property type="match status" value="1"/>
</dbReference>
<evidence type="ECO:0000256" key="5">
    <source>
        <dbReference type="ARBA" id="ARBA00022840"/>
    </source>
</evidence>
<organism evidence="8 9">
    <name type="scientific">Myxococcus fulvus (strain ATCC BAA-855 / HW-1)</name>
    <dbReference type="NCBI Taxonomy" id="483219"/>
    <lineage>
        <taxon>Bacteria</taxon>
        <taxon>Pseudomonadati</taxon>
        <taxon>Myxococcota</taxon>
        <taxon>Myxococcia</taxon>
        <taxon>Myxococcales</taxon>
        <taxon>Cystobacterineae</taxon>
        <taxon>Myxococcaceae</taxon>
        <taxon>Myxococcus</taxon>
    </lineage>
</organism>
<name>F8CJK6_MYXFH</name>
<dbReference type="PANTHER" id="PTHR43671:SF13">
    <property type="entry name" value="SERINE_THREONINE-PROTEIN KINASE NEK2"/>
    <property type="match status" value="1"/>
</dbReference>
<feature type="domain" description="Protein kinase" evidence="7">
    <location>
        <begin position="28"/>
        <end position="324"/>
    </location>
</feature>
<dbReference type="PROSITE" id="PS50011">
    <property type="entry name" value="PROTEIN_KINASE_DOM"/>
    <property type="match status" value="1"/>
</dbReference>
<dbReference type="CDD" id="cd14014">
    <property type="entry name" value="STKc_PknB_like"/>
    <property type="match status" value="1"/>
</dbReference>
<evidence type="ECO:0000259" key="7">
    <source>
        <dbReference type="PROSITE" id="PS50011"/>
    </source>
</evidence>
<keyword evidence="4 8" id="KW-0418">Kinase</keyword>
<dbReference type="EMBL" id="CP002830">
    <property type="protein sequence ID" value="AEI63821.1"/>
    <property type="molecule type" value="Genomic_DNA"/>
</dbReference>
<keyword evidence="5" id="KW-0067">ATP-binding</keyword>
<protein>
    <recommendedName>
        <fullName evidence="1">non-specific serine/threonine protein kinase</fullName>
        <ecNumber evidence="1">2.7.11.1</ecNumber>
    </recommendedName>
</protein>